<feature type="domain" description="FP protein C-terminal" evidence="2">
    <location>
        <begin position="257"/>
        <end position="307"/>
    </location>
</feature>
<dbReference type="AlphaFoldDB" id="A0A9R0D6Z7"/>
<evidence type="ECO:0000256" key="1">
    <source>
        <dbReference type="SAM" id="Coils"/>
    </source>
</evidence>
<dbReference type="RefSeq" id="XP_035442664.2">
    <property type="nucleotide sequence ID" value="XM_035586771.2"/>
</dbReference>
<proteinExistence type="predicted"/>
<sequence length="307" mass="34702">MKTCAACNVQFSDGVQCGSCRKHLDFGCANISESGWRKLGTTRMAQWKCPTCRSSSPAMLTPEPASLETILSEIRDMKVQLQNLPTLVGDLRVIKEELAELKITWEGASGRLDDFDTRLAEVEAKASGLSNLQETVNNLQTDLARAKYELTSYEQRSRLNNVEIKGVPVRKDENLFSIIEIIGRKINYSCPKSQVNYVSRVPIFNSNEKLIIVSFLNRYVKEDFIAAARAVKDLSTSHIGFQGTSQRVYINDHLSVEYKKLLSKVKILAKEKCYEFVWVKHGKIHVLKNANSKVIIIRKETDLNKIV</sequence>
<dbReference type="Pfam" id="PF25298">
    <property type="entry name" value="Baculo_FP_2nd"/>
    <property type="match status" value="1"/>
</dbReference>
<evidence type="ECO:0000259" key="2">
    <source>
        <dbReference type="Pfam" id="PF25298"/>
    </source>
</evidence>
<dbReference type="Proteomes" id="UP000829999">
    <property type="component" value="Chromosome 29"/>
</dbReference>
<evidence type="ECO:0000313" key="4">
    <source>
        <dbReference type="RefSeq" id="XP_035442664.2"/>
    </source>
</evidence>
<dbReference type="OrthoDB" id="5989141at2759"/>
<organism evidence="3 4">
    <name type="scientific">Spodoptera frugiperda</name>
    <name type="common">Fall armyworm</name>
    <dbReference type="NCBI Taxonomy" id="7108"/>
    <lineage>
        <taxon>Eukaryota</taxon>
        <taxon>Metazoa</taxon>
        <taxon>Ecdysozoa</taxon>
        <taxon>Arthropoda</taxon>
        <taxon>Hexapoda</taxon>
        <taxon>Insecta</taxon>
        <taxon>Pterygota</taxon>
        <taxon>Neoptera</taxon>
        <taxon>Endopterygota</taxon>
        <taxon>Lepidoptera</taxon>
        <taxon>Glossata</taxon>
        <taxon>Ditrysia</taxon>
        <taxon>Noctuoidea</taxon>
        <taxon>Noctuidae</taxon>
        <taxon>Amphipyrinae</taxon>
        <taxon>Spodoptera</taxon>
    </lineage>
</organism>
<reference evidence="4" key="1">
    <citation type="submission" date="2025-08" db="UniProtKB">
        <authorList>
            <consortium name="RefSeq"/>
        </authorList>
    </citation>
    <scope>IDENTIFICATION</scope>
    <source>
        <tissue evidence="4">Whole larval tissue</tissue>
    </source>
</reference>
<dbReference type="InterPro" id="IPR057251">
    <property type="entry name" value="FP_C"/>
</dbReference>
<dbReference type="SUPFAM" id="SSF57903">
    <property type="entry name" value="FYVE/PHD zinc finger"/>
    <property type="match status" value="1"/>
</dbReference>
<evidence type="ECO:0000313" key="3">
    <source>
        <dbReference type="Proteomes" id="UP000829999"/>
    </source>
</evidence>
<accession>A0A9R0D6Z7</accession>
<keyword evidence="1" id="KW-0175">Coiled coil</keyword>
<feature type="coiled-coil region" evidence="1">
    <location>
        <begin position="129"/>
        <end position="156"/>
    </location>
</feature>
<gene>
    <name evidence="4" type="primary">LOC118270947</name>
</gene>
<keyword evidence="3" id="KW-1185">Reference proteome</keyword>
<protein>
    <submittedName>
        <fullName evidence="4">Uncharacterized protein LOC118270947</fullName>
    </submittedName>
</protein>
<dbReference type="GeneID" id="118270947"/>
<dbReference type="InterPro" id="IPR011011">
    <property type="entry name" value="Znf_FYVE_PHD"/>
</dbReference>
<name>A0A9R0D6Z7_SPOFR</name>